<keyword evidence="7" id="KW-1185">Reference proteome</keyword>
<dbReference type="Proteomes" id="UP000479226">
    <property type="component" value="Unassembled WGS sequence"/>
</dbReference>
<evidence type="ECO:0000313" key="6">
    <source>
        <dbReference type="EMBL" id="NGN84567.1"/>
    </source>
</evidence>
<evidence type="ECO:0000256" key="1">
    <source>
        <dbReference type="ARBA" id="ARBA00023015"/>
    </source>
</evidence>
<evidence type="ECO:0000256" key="2">
    <source>
        <dbReference type="ARBA" id="ARBA00023125"/>
    </source>
</evidence>
<keyword evidence="3" id="KW-0804">Transcription</keyword>
<comment type="caution">
    <text evidence="6">The sequence shown here is derived from an EMBL/GenBank/DDBJ whole genome shotgun (WGS) entry which is preliminary data.</text>
</comment>
<gene>
    <name evidence="6" type="ORF">G6N77_14035</name>
</gene>
<dbReference type="PROSITE" id="PS50977">
    <property type="entry name" value="HTH_TETR_2"/>
    <property type="match status" value="1"/>
</dbReference>
<evidence type="ECO:0000259" key="5">
    <source>
        <dbReference type="PROSITE" id="PS50977"/>
    </source>
</evidence>
<dbReference type="Gene3D" id="1.10.357.10">
    <property type="entry name" value="Tetracycline Repressor, domain 2"/>
    <property type="match status" value="1"/>
</dbReference>
<dbReference type="InterPro" id="IPR001647">
    <property type="entry name" value="HTH_TetR"/>
</dbReference>
<evidence type="ECO:0000256" key="3">
    <source>
        <dbReference type="ARBA" id="ARBA00023163"/>
    </source>
</evidence>
<reference evidence="6 7" key="1">
    <citation type="submission" date="2020-02" db="EMBL/GenBank/DDBJ databases">
        <title>Genome sequence of the type strain DSM 27180 of Arthrobacter silviterrae.</title>
        <authorList>
            <person name="Gao J."/>
            <person name="Sun J."/>
        </authorList>
    </citation>
    <scope>NUCLEOTIDE SEQUENCE [LARGE SCALE GENOMIC DNA]</scope>
    <source>
        <strain evidence="6 7">DSM 27180</strain>
    </source>
</reference>
<dbReference type="RefSeq" id="WP_165182793.1">
    <property type="nucleotide sequence ID" value="NZ_JAAKZI010000026.1"/>
</dbReference>
<name>A0ABX0DCB6_9MICC</name>
<accession>A0ABX0DCB6</accession>
<proteinExistence type="predicted"/>
<feature type="domain" description="HTH tetR-type" evidence="5">
    <location>
        <begin position="17"/>
        <end position="77"/>
    </location>
</feature>
<evidence type="ECO:0000256" key="4">
    <source>
        <dbReference type="PROSITE-ProRule" id="PRU00335"/>
    </source>
</evidence>
<dbReference type="PANTHER" id="PTHR30055">
    <property type="entry name" value="HTH-TYPE TRANSCRIPTIONAL REGULATOR RUTR"/>
    <property type="match status" value="1"/>
</dbReference>
<evidence type="ECO:0000313" key="7">
    <source>
        <dbReference type="Proteomes" id="UP000479226"/>
    </source>
</evidence>
<protein>
    <submittedName>
        <fullName evidence="6">TetR/AcrR family transcriptional regulator</fullName>
    </submittedName>
</protein>
<dbReference type="PRINTS" id="PR00455">
    <property type="entry name" value="HTHTETR"/>
</dbReference>
<dbReference type="InterPro" id="IPR009057">
    <property type="entry name" value="Homeodomain-like_sf"/>
</dbReference>
<sequence length="218" mass="23976">MTPNTPPVNSIRRKKADATRRKIIQAAHKEFIARGFHGATMAGIAARAGVASQTVYFVFHTKPELISAVIDAAVLGEEDPRPPRAQPWWAEMVAEPDAAEALRIFIHGAGDVFARAAAIAEVLRAAALTDDEVRRTHKHHEALRRDGFGQVLEILAGKGPLRDDRSFDELTDAFMTVYGDSTYNLLATERGWSHDQIMAWLCDVLPGMLLARPATVRS</sequence>
<feature type="DNA-binding region" description="H-T-H motif" evidence="4">
    <location>
        <begin position="40"/>
        <end position="59"/>
    </location>
</feature>
<keyword evidence="2 4" id="KW-0238">DNA-binding</keyword>
<dbReference type="Pfam" id="PF00440">
    <property type="entry name" value="TetR_N"/>
    <property type="match status" value="1"/>
</dbReference>
<dbReference type="InterPro" id="IPR050109">
    <property type="entry name" value="HTH-type_TetR-like_transc_reg"/>
</dbReference>
<dbReference type="PANTHER" id="PTHR30055:SF234">
    <property type="entry name" value="HTH-TYPE TRANSCRIPTIONAL REGULATOR BETI"/>
    <property type="match status" value="1"/>
</dbReference>
<keyword evidence="1" id="KW-0805">Transcription regulation</keyword>
<dbReference type="SUPFAM" id="SSF46689">
    <property type="entry name" value="Homeodomain-like"/>
    <property type="match status" value="1"/>
</dbReference>
<dbReference type="EMBL" id="JAAKZI010000026">
    <property type="protein sequence ID" value="NGN84567.1"/>
    <property type="molecule type" value="Genomic_DNA"/>
</dbReference>
<organism evidence="6 7">
    <name type="scientific">Arthrobacter silviterrae</name>
    <dbReference type="NCBI Taxonomy" id="2026658"/>
    <lineage>
        <taxon>Bacteria</taxon>
        <taxon>Bacillati</taxon>
        <taxon>Actinomycetota</taxon>
        <taxon>Actinomycetes</taxon>
        <taxon>Micrococcales</taxon>
        <taxon>Micrococcaceae</taxon>
        <taxon>Arthrobacter</taxon>
    </lineage>
</organism>